<proteinExistence type="inferred from homology"/>
<evidence type="ECO:0000256" key="1">
    <source>
        <dbReference type="ARBA" id="ARBA00006336"/>
    </source>
</evidence>
<dbReference type="Gene3D" id="3.90.1300.10">
    <property type="entry name" value="Amidase signature (AS) domain"/>
    <property type="match status" value="1"/>
</dbReference>
<comment type="caution">
    <text evidence="4">The sequence shown here is derived from an EMBL/GenBank/DDBJ whole genome shotgun (WGS) entry which is preliminary data.</text>
</comment>
<dbReference type="Pfam" id="PF00857">
    <property type="entry name" value="Isochorismatase"/>
    <property type="match status" value="1"/>
</dbReference>
<dbReference type="CDD" id="cd00431">
    <property type="entry name" value="cysteine_hydrolases"/>
    <property type="match status" value="1"/>
</dbReference>
<dbReference type="InterPro" id="IPR036928">
    <property type="entry name" value="AS_sf"/>
</dbReference>
<evidence type="ECO:0000259" key="2">
    <source>
        <dbReference type="Pfam" id="PF00857"/>
    </source>
</evidence>
<dbReference type="SUPFAM" id="SSF52499">
    <property type="entry name" value="Isochorismatase-like hydrolases"/>
    <property type="match status" value="1"/>
</dbReference>
<dbReference type="Proteomes" id="UP001172155">
    <property type="component" value="Unassembled WGS sequence"/>
</dbReference>
<feature type="domain" description="Amidase" evidence="3">
    <location>
        <begin position="276"/>
        <end position="707"/>
    </location>
</feature>
<dbReference type="Pfam" id="PF01425">
    <property type="entry name" value="Amidase"/>
    <property type="match status" value="1"/>
</dbReference>
<dbReference type="Gene3D" id="3.40.50.850">
    <property type="entry name" value="Isochorismatase-like"/>
    <property type="match status" value="1"/>
</dbReference>
<reference evidence="4" key="1">
    <citation type="submission" date="2023-06" db="EMBL/GenBank/DDBJ databases">
        <title>Genome-scale phylogeny and comparative genomics of the fungal order Sordariales.</title>
        <authorList>
            <consortium name="Lawrence Berkeley National Laboratory"/>
            <person name="Hensen N."/>
            <person name="Bonometti L."/>
            <person name="Westerberg I."/>
            <person name="Brannstrom I.O."/>
            <person name="Guillou S."/>
            <person name="Cros-Aarteil S."/>
            <person name="Calhoun S."/>
            <person name="Haridas S."/>
            <person name="Kuo A."/>
            <person name="Mondo S."/>
            <person name="Pangilinan J."/>
            <person name="Riley R."/>
            <person name="LaButti K."/>
            <person name="Andreopoulos B."/>
            <person name="Lipzen A."/>
            <person name="Chen C."/>
            <person name="Yanf M."/>
            <person name="Daum C."/>
            <person name="Ng V."/>
            <person name="Clum A."/>
            <person name="Steindorff A."/>
            <person name="Ohm R."/>
            <person name="Martin F."/>
            <person name="Silar P."/>
            <person name="Natvig D."/>
            <person name="Lalanne C."/>
            <person name="Gautier V."/>
            <person name="Ament-velasquez S.L."/>
            <person name="Kruys A."/>
            <person name="Hutchinson M.I."/>
            <person name="Powell A.J."/>
            <person name="Barry K."/>
            <person name="Miller A.N."/>
            <person name="Grigoriev I.V."/>
            <person name="Debuchy R."/>
            <person name="Gladieux P."/>
            <person name="Thoren M.H."/>
            <person name="Johannesson H."/>
        </authorList>
    </citation>
    <scope>NUCLEOTIDE SEQUENCE</scope>
    <source>
        <strain evidence="4">SMH3187-1</strain>
    </source>
</reference>
<dbReference type="SUPFAM" id="SSF75304">
    <property type="entry name" value="Amidase signature (AS) enzymes"/>
    <property type="match status" value="1"/>
</dbReference>
<dbReference type="InterPro" id="IPR036380">
    <property type="entry name" value="Isochorismatase-like_sf"/>
</dbReference>
<feature type="domain" description="Isochorismatase-like" evidence="2">
    <location>
        <begin position="25"/>
        <end position="213"/>
    </location>
</feature>
<gene>
    <name evidence="4" type="ORF">B0T18DRAFT_125148</name>
</gene>
<accession>A0AA40F337</accession>
<keyword evidence="5" id="KW-1185">Reference proteome</keyword>
<dbReference type="PANTHER" id="PTHR11895">
    <property type="entry name" value="TRANSAMIDASE"/>
    <property type="match status" value="1"/>
</dbReference>
<organism evidence="4 5">
    <name type="scientific">Schizothecium vesticola</name>
    <dbReference type="NCBI Taxonomy" id="314040"/>
    <lineage>
        <taxon>Eukaryota</taxon>
        <taxon>Fungi</taxon>
        <taxon>Dikarya</taxon>
        <taxon>Ascomycota</taxon>
        <taxon>Pezizomycotina</taxon>
        <taxon>Sordariomycetes</taxon>
        <taxon>Sordariomycetidae</taxon>
        <taxon>Sordariales</taxon>
        <taxon>Schizotheciaceae</taxon>
        <taxon>Schizothecium</taxon>
    </lineage>
</organism>
<dbReference type="InterPro" id="IPR000868">
    <property type="entry name" value="Isochorismatase-like_dom"/>
</dbReference>
<evidence type="ECO:0000259" key="3">
    <source>
        <dbReference type="Pfam" id="PF01425"/>
    </source>
</evidence>
<dbReference type="AlphaFoldDB" id="A0AA40F337"/>
<comment type="similarity">
    <text evidence="1">Belongs to the isochorismatase family.</text>
</comment>
<dbReference type="Gene3D" id="1.20.58.1700">
    <property type="match status" value="1"/>
</dbReference>
<dbReference type="InterPro" id="IPR023631">
    <property type="entry name" value="Amidase_dom"/>
</dbReference>
<protein>
    <submittedName>
        <fullName evidence="4">Glutamyl-tRNA amidotransferase subunit A</fullName>
    </submittedName>
</protein>
<dbReference type="EMBL" id="JAUKUD010000003">
    <property type="protein sequence ID" value="KAK0750327.1"/>
    <property type="molecule type" value="Genomic_DNA"/>
</dbReference>
<name>A0AA40F337_9PEZI</name>
<dbReference type="InterPro" id="IPR000120">
    <property type="entry name" value="Amidase"/>
</dbReference>
<sequence>MPPRTPLLSLPNARPYAFQFPLSTTALIIIDIQRDFVDPGGFGEVQCGNDEIFSRARAIVPAVKRVLDAFRSFGGHVIHTREGHQPDLADLPASKRLRQISAPNGHHGIGIGDQGPMGRLLVRGEYGHDIIEELTPWPGETVIDKPGKGSFWGTDIHRVLLARGVTHLLFAGVTTECCVTSTLRECNDRGYQCCILDDCTQGFDAQQVTTSLDIVCGQDGLFGFIGSSPDFFDAMNKSQLQATPPATPPLLADDGLPPITELLSRYKKGIISPVDVVNYTFDRIEQYKSIDPAVWIHIEPREKVLAAAEKLAIRYSGKPLPPLFGVPFSVKDTIDVQGIVTTAACPQYAYTPSTHALAVQHVLDAGGIFIGKANLDQLATGLSGCRSPYGIPHSVFSEKHISGGSSSGSVVSVGAKLVSFGLATDTAGSGRVPAAFNGVVGFKPTKGTVSARGLVPACRTLDTITVVAPTIPDARRVWQIIAKHDPADPFSKLPHTLVTWKSDFRGPRLGGFTFAVPPQSSLEVCTPQYQDLFARAVQTLRSCGGRLVGVDYKPFEVAGDLLYEGALLHERMTCIGLEFLQTKLDELHPVIKALFGGALANPPSAYDVFRDQALQIQLTRTAQQTFDTLRGGIDVLVVPTTTQHPTIEQMVADPLKLNSKLGTFTHYANVVDLCGVNVPAGTYVDGEGVRLPFGITMLGGSGYDAKVFDIAGVAEEAFREAVKGG</sequence>
<evidence type="ECO:0000313" key="5">
    <source>
        <dbReference type="Proteomes" id="UP001172155"/>
    </source>
</evidence>
<dbReference type="PANTHER" id="PTHR11895:SF169">
    <property type="entry name" value="GLUTAMYL-TRNA(GLN) AMIDOTRANSFERASE"/>
    <property type="match status" value="1"/>
</dbReference>
<evidence type="ECO:0000313" key="4">
    <source>
        <dbReference type="EMBL" id="KAK0750327.1"/>
    </source>
</evidence>
<dbReference type="GO" id="GO:0003824">
    <property type="term" value="F:catalytic activity"/>
    <property type="evidence" value="ECO:0007669"/>
    <property type="project" value="InterPro"/>
</dbReference>